<dbReference type="GO" id="GO:0003855">
    <property type="term" value="F:3-dehydroquinate dehydratase activity"/>
    <property type="evidence" value="ECO:0007669"/>
    <property type="project" value="InterPro"/>
</dbReference>
<feature type="domain" description="SDH C-terminal" evidence="3">
    <location>
        <begin position="530"/>
        <end position="559"/>
    </location>
</feature>
<dbReference type="Pfam" id="PF08501">
    <property type="entry name" value="Shikimate_dh_N"/>
    <property type="match status" value="1"/>
</dbReference>
<proteinExistence type="inferred from homology"/>
<dbReference type="PANTHER" id="PTHR21089">
    <property type="entry name" value="SHIKIMATE DEHYDROGENASE"/>
    <property type="match status" value="1"/>
</dbReference>
<name>A0AAD3SAW0_NEPGR</name>
<dbReference type="InterPro" id="IPR001381">
    <property type="entry name" value="DHquinase_I"/>
</dbReference>
<dbReference type="SUPFAM" id="SSF51735">
    <property type="entry name" value="NAD(P)-binding Rossmann-fold domains"/>
    <property type="match status" value="1"/>
</dbReference>
<dbReference type="InterPro" id="IPR041121">
    <property type="entry name" value="SDH_C"/>
</dbReference>
<evidence type="ECO:0000259" key="1">
    <source>
        <dbReference type="Pfam" id="PF01488"/>
    </source>
</evidence>
<organism evidence="4 5">
    <name type="scientific">Nepenthes gracilis</name>
    <name type="common">Slender pitcher plant</name>
    <dbReference type="NCBI Taxonomy" id="150966"/>
    <lineage>
        <taxon>Eukaryota</taxon>
        <taxon>Viridiplantae</taxon>
        <taxon>Streptophyta</taxon>
        <taxon>Embryophyta</taxon>
        <taxon>Tracheophyta</taxon>
        <taxon>Spermatophyta</taxon>
        <taxon>Magnoliopsida</taxon>
        <taxon>eudicotyledons</taxon>
        <taxon>Gunneridae</taxon>
        <taxon>Pentapetalae</taxon>
        <taxon>Caryophyllales</taxon>
        <taxon>Nepenthaceae</taxon>
        <taxon>Nepenthes</taxon>
    </lineage>
</organism>
<evidence type="ECO:0000313" key="4">
    <source>
        <dbReference type="EMBL" id="GMH07775.1"/>
    </source>
</evidence>
<dbReference type="Gene3D" id="3.20.20.70">
    <property type="entry name" value="Aldolase class I"/>
    <property type="match status" value="1"/>
</dbReference>
<dbReference type="InterPro" id="IPR046346">
    <property type="entry name" value="Aminoacid_DH-like_N_sf"/>
</dbReference>
<dbReference type="InterPro" id="IPR022893">
    <property type="entry name" value="Shikimate_DH_fam"/>
</dbReference>
<gene>
    <name evidence="4" type="ORF">Nepgr_009615</name>
</gene>
<dbReference type="Gene3D" id="3.40.50.10860">
    <property type="entry name" value="Leucine Dehydrogenase, chain A, domain 1"/>
    <property type="match status" value="1"/>
</dbReference>
<dbReference type="InterPro" id="IPR036291">
    <property type="entry name" value="NAD(P)-bd_dom_sf"/>
</dbReference>
<dbReference type="Pfam" id="PF01487">
    <property type="entry name" value="DHquinase_I"/>
    <property type="match status" value="1"/>
</dbReference>
<protein>
    <recommendedName>
        <fullName evidence="6">Shikimate dehydrogenase (NADP(+))</fullName>
    </recommendedName>
</protein>
<dbReference type="EMBL" id="BSYO01000007">
    <property type="protein sequence ID" value="GMH07775.1"/>
    <property type="molecule type" value="Genomic_DNA"/>
</dbReference>
<comment type="caution">
    <text evidence="4">The sequence shown here is derived from an EMBL/GenBank/DDBJ whole genome shotgun (WGS) entry which is preliminary data.</text>
</comment>
<sequence>MSSWESSSGILSVPALLAEASEFFSLLSSAAMTLSSIPFAASDLQIGDNARRNSTLICAPVMAETVDQMLIQIRKAKEQGADLVEIRLDYLKNFSPNHDLEDLIRQSSLPALVTFRPTWEGGQYDGDESKRQGALQRAVELGASYIDIELKAADEFLKSIDGKKPERVKIIVSSHNYQNTPSVEELGNLVARIQATGADIVKIATTALDITDSARIFQVLAHSQVPIIGIAMGEKGLMSRILSAKFGGFLTFGVLEAGEVSAPGQPTIKDLLDLYNFRQIGPDTKVHGVIGNPIGHSKSPHLYNTSFKSVGFNGIYLPLLVDSVADFLNTYSSPDFVGYSFTIPHKMAGLQCCDEVDPVAQAIGAISCMIRRPSDGKLIGYNVDYLGAIAAIEEGLRGLNGASHAGVSPLAGRLFVVMGAGGAGKALAFGGKEKGARVVVANRTFEKAKDLASRVGGQAMPLAELPNFHPEEEMILVNATSVGMKPGIDKTPIPKEALKHYSLVFDAIYTPKLTRLVREAQESGAAVVYGTEMFINQAFVQFEKFTGLPAPKDLIREVLARNI</sequence>
<dbReference type="GO" id="GO:0004764">
    <property type="term" value="F:shikimate 3-dehydrogenase (NADP+) activity"/>
    <property type="evidence" value="ECO:0007669"/>
    <property type="project" value="InterPro"/>
</dbReference>
<evidence type="ECO:0008006" key="6">
    <source>
        <dbReference type="Google" id="ProtNLM"/>
    </source>
</evidence>
<dbReference type="SUPFAM" id="SSF51569">
    <property type="entry name" value="Aldolase"/>
    <property type="match status" value="1"/>
</dbReference>
<keyword evidence="5" id="KW-1185">Reference proteome</keyword>
<dbReference type="InterPro" id="IPR013785">
    <property type="entry name" value="Aldolase_TIM"/>
</dbReference>
<dbReference type="GO" id="GO:0009423">
    <property type="term" value="P:chorismate biosynthetic process"/>
    <property type="evidence" value="ECO:0007669"/>
    <property type="project" value="TreeGrafter"/>
</dbReference>
<dbReference type="Gene3D" id="3.40.50.720">
    <property type="entry name" value="NAD(P)-binding Rossmann-like Domain"/>
    <property type="match status" value="1"/>
</dbReference>
<dbReference type="Pfam" id="PF18317">
    <property type="entry name" value="SDH_C"/>
    <property type="match status" value="1"/>
</dbReference>
<accession>A0AAD3SAW0</accession>
<dbReference type="InterPro" id="IPR006151">
    <property type="entry name" value="Shikm_DH/Glu-tRNA_Rdtase"/>
</dbReference>
<dbReference type="GO" id="GO:0019632">
    <property type="term" value="P:shikimate metabolic process"/>
    <property type="evidence" value="ECO:0007669"/>
    <property type="project" value="TreeGrafter"/>
</dbReference>
<dbReference type="Pfam" id="PF01488">
    <property type="entry name" value="Shikimate_DH"/>
    <property type="match status" value="1"/>
</dbReference>
<dbReference type="FunFam" id="3.40.50.10860:FF:000009">
    <property type="entry name" value="Bifunctional 3-dehydroquinate dehydratase/shikimate dehydrogenase, chloroplastic"/>
    <property type="match status" value="1"/>
</dbReference>
<feature type="domain" description="Shikimate dehydrogenase substrate binding N-terminal" evidence="2">
    <location>
        <begin position="289"/>
        <end position="367"/>
    </location>
</feature>
<evidence type="ECO:0000259" key="3">
    <source>
        <dbReference type="Pfam" id="PF18317"/>
    </source>
</evidence>
<dbReference type="PANTHER" id="PTHR21089:SF12">
    <property type="entry name" value="BIFUNCTIONAL 3-DEHYDROQUINATE DEHYDRATASE_SHIKIMATE DEHYDROGENASE, CHLOROPLASTIC"/>
    <property type="match status" value="1"/>
</dbReference>
<evidence type="ECO:0000259" key="2">
    <source>
        <dbReference type="Pfam" id="PF08501"/>
    </source>
</evidence>
<dbReference type="AlphaFoldDB" id="A0AAD3SAW0"/>
<dbReference type="NCBIfam" id="TIGR01093">
    <property type="entry name" value="aroD"/>
    <property type="match status" value="1"/>
</dbReference>
<feature type="domain" description="Quinate/shikimate 5-dehydrogenase/glutamyl-tRNA reductase" evidence="1">
    <location>
        <begin position="410"/>
        <end position="478"/>
    </location>
</feature>
<dbReference type="CDD" id="cd00502">
    <property type="entry name" value="DHQase_I"/>
    <property type="match status" value="1"/>
</dbReference>
<dbReference type="InterPro" id="IPR013708">
    <property type="entry name" value="Shikimate_DH-bd_N"/>
</dbReference>
<dbReference type="FunFam" id="3.40.50.720:FF:000172">
    <property type="entry name" value="Bifunctional 3-dehydroquinate dehydratase/shikimate dehydrogenase, chloroplastic"/>
    <property type="match status" value="1"/>
</dbReference>
<dbReference type="Proteomes" id="UP001279734">
    <property type="component" value="Unassembled WGS sequence"/>
</dbReference>
<dbReference type="HAMAP" id="MF_00222">
    <property type="entry name" value="Shikimate_DH_AroE"/>
    <property type="match status" value="1"/>
</dbReference>
<reference evidence="4" key="1">
    <citation type="submission" date="2023-05" db="EMBL/GenBank/DDBJ databases">
        <title>Nepenthes gracilis genome sequencing.</title>
        <authorList>
            <person name="Fukushima K."/>
        </authorList>
    </citation>
    <scope>NUCLEOTIDE SEQUENCE</scope>
    <source>
        <strain evidence="4">SING2019-196</strain>
    </source>
</reference>
<evidence type="ECO:0000313" key="5">
    <source>
        <dbReference type="Proteomes" id="UP001279734"/>
    </source>
</evidence>
<dbReference type="FunFam" id="3.20.20.70:FF:000142">
    <property type="entry name" value="bifunctional 3-dehydroquinate dehydratase/shikimate dehydrogenase, chloroplastic"/>
    <property type="match status" value="1"/>
</dbReference>
<dbReference type="HAMAP" id="MF_00214">
    <property type="entry name" value="AroD"/>
    <property type="match status" value="1"/>
</dbReference>
<dbReference type="CDD" id="cd01065">
    <property type="entry name" value="NAD_bind_Shikimate_DH"/>
    <property type="match status" value="1"/>
</dbReference>
<dbReference type="SUPFAM" id="SSF53223">
    <property type="entry name" value="Aminoacid dehydrogenase-like, N-terminal domain"/>
    <property type="match status" value="1"/>
</dbReference>